<sequence>MGFAEIVTKGMNNPDCSFYVGQTFGQITTVGLLARVMLVYFGIKLLDKMVFKGLPMLYKKFKRRGKK</sequence>
<evidence type="ECO:0000313" key="2">
    <source>
        <dbReference type="EMBL" id="KKL77529.1"/>
    </source>
</evidence>
<proteinExistence type="predicted"/>
<keyword evidence="1" id="KW-0812">Transmembrane</keyword>
<keyword evidence="1" id="KW-1133">Transmembrane helix</keyword>
<name>A0A0F9EU27_9ZZZZ</name>
<comment type="caution">
    <text evidence="2">The sequence shown here is derived from an EMBL/GenBank/DDBJ whole genome shotgun (WGS) entry which is preliminary data.</text>
</comment>
<gene>
    <name evidence="2" type="ORF">LCGC14_2033970</name>
</gene>
<dbReference type="AlphaFoldDB" id="A0A0F9EU27"/>
<evidence type="ECO:0000256" key="1">
    <source>
        <dbReference type="SAM" id="Phobius"/>
    </source>
</evidence>
<accession>A0A0F9EU27</accession>
<feature type="transmembrane region" description="Helical" evidence="1">
    <location>
        <begin position="24"/>
        <end position="43"/>
    </location>
</feature>
<keyword evidence="1" id="KW-0472">Membrane</keyword>
<protein>
    <submittedName>
        <fullName evidence="2">Uncharacterized protein</fullName>
    </submittedName>
</protein>
<reference evidence="2" key="1">
    <citation type="journal article" date="2015" name="Nature">
        <title>Complex archaea that bridge the gap between prokaryotes and eukaryotes.</title>
        <authorList>
            <person name="Spang A."/>
            <person name="Saw J.H."/>
            <person name="Jorgensen S.L."/>
            <person name="Zaremba-Niedzwiedzka K."/>
            <person name="Martijn J."/>
            <person name="Lind A.E."/>
            <person name="van Eijk R."/>
            <person name="Schleper C."/>
            <person name="Guy L."/>
            <person name="Ettema T.J."/>
        </authorList>
    </citation>
    <scope>NUCLEOTIDE SEQUENCE</scope>
</reference>
<organism evidence="2">
    <name type="scientific">marine sediment metagenome</name>
    <dbReference type="NCBI Taxonomy" id="412755"/>
    <lineage>
        <taxon>unclassified sequences</taxon>
        <taxon>metagenomes</taxon>
        <taxon>ecological metagenomes</taxon>
    </lineage>
</organism>
<dbReference type="EMBL" id="LAZR01023725">
    <property type="protein sequence ID" value="KKL77529.1"/>
    <property type="molecule type" value="Genomic_DNA"/>
</dbReference>